<evidence type="ECO:0000256" key="6">
    <source>
        <dbReference type="ARBA" id="ARBA00022679"/>
    </source>
</evidence>
<gene>
    <name evidence="10" type="ORF">EIZ48_10985</name>
</gene>
<evidence type="ECO:0000313" key="10">
    <source>
        <dbReference type="EMBL" id="NBI53103.1"/>
    </source>
</evidence>
<reference evidence="10 11" key="1">
    <citation type="journal article" date="2017" name="Int. J. Syst. Evol. Microbiol.">
        <title>Photobacterium alginatilyticum sp. nov., a marine bacterium isolated from bottom seawater.</title>
        <authorList>
            <person name="Wang X."/>
            <person name="Wang Y."/>
            <person name="Yang X."/>
            <person name="Sun H."/>
            <person name="Li B."/>
            <person name="Zhang X.H."/>
        </authorList>
    </citation>
    <scope>NUCLEOTIDE SEQUENCE [LARGE SCALE GENOMIC DNA]</scope>
    <source>
        <strain evidence="10 11">P03D4</strain>
    </source>
</reference>
<dbReference type="SUPFAM" id="SSF51445">
    <property type="entry name" value="(Trans)glycosidases"/>
    <property type="match status" value="1"/>
</dbReference>
<evidence type="ECO:0000256" key="3">
    <source>
        <dbReference type="ARBA" id="ARBA00012560"/>
    </source>
</evidence>
<keyword evidence="11" id="KW-1185">Reference proteome</keyword>
<sequence>ALLSLQLEDWLEMDQPVNIPGTVDEYPNWRRKLSTTLDDIFTRQNIIDLTRRLTETREKASQ</sequence>
<dbReference type="Pfam" id="PF02446">
    <property type="entry name" value="Glyco_hydro_77"/>
    <property type="match status" value="1"/>
</dbReference>
<evidence type="ECO:0000256" key="5">
    <source>
        <dbReference type="ARBA" id="ARBA00022676"/>
    </source>
</evidence>
<dbReference type="Gene3D" id="3.20.20.80">
    <property type="entry name" value="Glycosidases"/>
    <property type="match status" value="1"/>
</dbReference>
<comment type="caution">
    <text evidence="10">The sequence shown here is derived from an EMBL/GenBank/DDBJ whole genome shotgun (WGS) entry which is preliminary data.</text>
</comment>
<evidence type="ECO:0000256" key="8">
    <source>
        <dbReference type="ARBA" id="ARBA00031423"/>
    </source>
</evidence>
<accession>A0ABW9YIQ6</accession>
<organism evidence="10 11">
    <name type="scientific">Photobacterium alginatilyticum</name>
    <dbReference type="NCBI Taxonomy" id="1775171"/>
    <lineage>
        <taxon>Bacteria</taxon>
        <taxon>Pseudomonadati</taxon>
        <taxon>Pseudomonadota</taxon>
        <taxon>Gammaproteobacteria</taxon>
        <taxon>Vibrionales</taxon>
        <taxon>Vibrionaceae</taxon>
        <taxon>Photobacterium</taxon>
    </lineage>
</organism>
<evidence type="ECO:0000256" key="7">
    <source>
        <dbReference type="ARBA" id="ARBA00023277"/>
    </source>
</evidence>
<dbReference type="Proteomes" id="UP000738517">
    <property type="component" value="Unassembled WGS sequence"/>
</dbReference>
<keyword evidence="6" id="KW-0808">Transferase</keyword>
<dbReference type="EMBL" id="RSEJ01000009">
    <property type="protein sequence ID" value="NBI53103.1"/>
    <property type="molecule type" value="Genomic_DNA"/>
</dbReference>
<feature type="non-terminal residue" evidence="10">
    <location>
        <position position="1"/>
    </location>
</feature>
<comment type="catalytic activity">
    <reaction evidence="1">
        <text>Transfers a segment of a (1-&gt;4)-alpha-D-glucan to a new position in an acceptor, which may be glucose or a (1-&gt;4)-alpha-D-glucan.</text>
        <dbReference type="EC" id="2.4.1.25"/>
    </reaction>
</comment>
<keyword evidence="7" id="KW-0119">Carbohydrate metabolism</keyword>
<evidence type="ECO:0000256" key="1">
    <source>
        <dbReference type="ARBA" id="ARBA00000439"/>
    </source>
</evidence>
<comment type="similarity">
    <text evidence="2">Belongs to the disproportionating enzyme family.</text>
</comment>
<name>A0ABW9YIQ6_9GAMM</name>
<evidence type="ECO:0000256" key="9">
    <source>
        <dbReference type="ARBA" id="ARBA00031501"/>
    </source>
</evidence>
<keyword evidence="5" id="KW-0328">Glycosyltransferase</keyword>
<protein>
    <recommendedName>
        <fullName evidence="4">4-alpha-glucanotransferase</fullName>
        <ecNumber evidence="3">2.4.1.25</ecNumber>
    </recommendedName>
    <alternativeName>
        <fullName evidence="8">Amylomaltase</fullName>
    </alternativeName>
    <alternativeName>
        <fullName evidence="9">Disproportionating enzyme</fullName>
    </alternativeName>
</protein>
<dbReference type="InterPro" id="IPR017853">
    <property type="entry name" value="GH"/>
</dbReference>
<evidence type="ECO:0000256" key="4">
    <source>
        <dbReference type="ARBA" id="ARBA00020295"/>
    </source>
</evidence>
<proteinExistence type="inferred from homology"/>
<dbReference type="InterPro" id="IPR003385">
    <property type="entry name" value="Glyco_hydro_77"/>
</dbReference>
<evidence type="ECO:0000313" key="11">
    <source>
        <dbReference type="Proteomes" id="UP000738517"/>
    </source>
</evidence>
<dbReference type="EC" id="2.4.1.25" evidence="3"/>
<dbReference type="RefSeq" id="WP_160650966.1">
    <property type="nucleotide sequence ID" value="NZ_RSEJ01000009.1"/>
</dbReference>
<evidence type="ECO:0000256" key="2">
    <source>
        <dbReference type="ARBA" id="ARBA00005684"/>
    </source>
</evidence>